<dbReference type="InterPro" id="IPR001841">
    <property type="entry name" value="Znf_RING"/>
</dbReference>
<dbReference type="GO" id="GO:0003723">
    <property type="term" value="F:RNA binding"/>
    <property type="evidence" value="ECO:0007669"/>
    <property type="project" value="InterPro"/>
</dbReference>
<dbReference type="Pfam" id="PF00076">
    <property type="entry name" value="RRM_1"/>
    <property type="match status" value="1"/>
</dbReference>
<protein>
    <recommendedName>
        <fullName evidence="4">RING-type domain-containing protein</fullName>
    </recommendedName>
</protein>
<name>A0AAV1T6W7_9STRA</name>
<feature type="region of interest" description="Disordered" evidence="3">
    <location>
        <begin position="463"/>
        <end position="499"/>
    </location>
</feature>
<evidence type="ECO:0000313" key="6">
    <source>
        <dbReference type="Proteomes" id="UP001162060"/>
    </source>
</evidence>
<dbReference type="AlphaFoldDB" id="A0AAV1T6W7"/>
<dbReference type="SUPFAM" id="SSF57850">
    <property type="entry name" value="RING/U-box"/>
    <property type="match status" value="1"/>
</dbReference>
<dbReference type="EMBL" id="CAKLBY020000024">
    <property type="protein sequence ID" value="CAK7902200.1"/>
    <property type="molecule type" value="Genomic_DNA"/>
</dbReference>
<dbReference type="Pfam" id="PF13920">
    <property type="entry name" value="zf-C3HC4_3"/>
    <property type="match status" value="1"/>
</dbReference>
<dbReference type="PROSITE" id="PS50089">
    <property type="entry name" value="ZF_RING_2"/>
    <property type="match status" value="1"/>
</dbReference>
<dbReference type="GO" id="GO:0006511">
    <property type="term" value="P:ubiquitin-dependent protein catabolic process"/>
    <property type="evidence" value="ECO:0007669"/>
    <property type="project" value="TreeGrafter"/>
</dbReference>
<dbReference type="PANTHER" id="PTHR22696">
    <property type="entry name" value="E3 UBIQUITIN-PROTEIN LIGASE RNF26"/>
    <property type="match status" value="1"/>
</dbReference>
<dbReference type="InterPro" id="IPR013083">
    <property type="entry name" value="Znf_RING/FYVE/PHD"/>
</dbReference>
<feature type="domain" description="RING-type" evidence="4">
    <location>
        <begin position="867"/>
        <end position="904"/>
    </location>
</feature>
<dbReference type="InterPro" id="IPR000504">
    <property type="entry name" value="RRM_dom"/>
</dbReference>
<dbReference type="Gene3D" id="3.30.70.330">
    <property type="match status" value="1"/>
</dbReference>
<keyword evidence="1" id="KW-0862">Zinc</keyword>
<keyword evidence="2" id="KW-0175">Coiled coil</keyword>
<reference evidence="5" key="1">
    <citation type="submission" date="2024-01" db="EMBL/GenBank/DDBJ databases">
        <authorList>
            <person name="Webb A."/>
        </authorList>
    </citation>
    <scope>NUCLEOTIDE SEQUENCE</scope>
    <source>
        <strain evidence="5">Pm1</strain>
    </source>
</reference>
<dbReference type="GO" id="GO:0061630">
    <property type="term" value="F:ubiquitin protein ligase activity"/>
    <property type="evidence" value="ECO:0007669"/>
    <property type="project" value="TreeGrafter"/>
</dbReference>
<organism evidence="5 6">
    <name type="scientific">Peronospora matthiolae</name>
    <dbReference type="NCBI Taxonomy" id="2874970"/>
    <lineage>
        <taxon>Eukaryota</taxon>
        <taxon>Sar</taxon>
        <taxon>Stramenopiles</taxon>
        <taxon>Oomycota</taxon>
        <taxon>Peronosporomycetes</taxon>
        <taxon>Peronosporales</taxon>
        <taxon>Peronosporaceae</taxon>
        <taxon>Peronospora</taxon>
    </lineage>
</organism>
<dbReference type="InterPro" id="IPR035979">
    <property type="entry name" value="RBD_domain_sf"/>
</dbReference>
<evidence type="ECO:0000259" key="4">
    <source>
        <dbReference type="PROSITE" id="PS50089"/>
    </source>
</evidence>
<feature type="coiled-coil region" evidence="2">
    <location>
        <begin position="818"/>
        <end position="845"/>
    </location>
</feature>
<gene>
    <name evidence="5" type="ORF">PM001_LOCUS2457</name>
</gene>
<feature type="region of interest" description="Disordered" evidence="3">
    <location>
        <begin position="110"/>
        <end position="147"/>
    </location>
</feature>
<dbReference type="Gene3D" id="3.30.40.10">
    <property type="entry name" value="Zinc/RING finger domain, C3HC4 (zinc finger)"/>
    <property type="match status" value="1"/>
</dbReference>
<dbReference type="PANTHER" id="PTHR22696:SF1">
    <property type="entry name" value="E3 UBIQUITIN-PROTEIN LIGASE RNF26"/>
    <property type="match status" value="1"/>
</dbReference>
<feature type="region of interest" description="Disordered" evidence="3">
    <location>
        <begin position="1"/>
        <end position="51"/>
    </location>
</feature>
<keyword evidence="1" id="KW-0479">Metal-binding</keyword>
<dbReference type="Proteomes" id="UP001162060">
    <property type="component" value="Unassembled WGS sequence"/>
</dbReference>
<evidence type="ECO:0000256" key="1">
    <source>
        <dbReference type="PROSITE-ProRule" id="PRU00175"/>
    </source>
</evidence>
<keyword evidence="1" id="KW-0863">Zinc-finger</keyword>
<feature type="compositionally biased region" description="Acidic residues" evidence="3">
    <location>
        <begin position="129"/>
        <end position="140"/>
    </location>
</feature>
<dbReference type="InterPro" id="IPR012677">
    <property type="entry name" value="Nucleotide-bd_a/b_plait_sf"/>
</dbReference>
<dbReference type="GO" id="GO:0016567">
    <property type="term" value="P:protein ubiquitination"/>
    <property type="evidence" value="ECO:0007669"/>
    <property type="project" value="TreeGrafter"/>
</dbReference>
<accession>A0AAV1T6W7</accession>
<feature type="coiled-coil region" evidence="2">
    <location>
        <begin position="698"/>
        <end position="732"/>
    </location>
</feature>
<sequence>MPIFCEVRTRGCSTNQHHEETATSTQSSGRPHPQDQAVASNTAGDGRRTVPRALERVAEAPETFVGGPDDDFVEEIESEANEIRLLIARTAQLWSRVESGQDVVASGPFQPLFRGGPAPALSGRSTLSSDDDEVDGDEDGIQTQSDEMGLCDAVRGGRGHSNGTGAFGQSFTSIGSSSSFFPSFPLIEREDQGEGDGDLRSVGRRCASVSDGETGGEQMSERSGLMLEQDGVVGASIRALNASKACVVQNAVVGHLVQLGFHEEATRVALEAGVYEIDHYDADCELEDADIFMSLVKLVCDAHVDVLNDRKEDRQQWVRGSAGYEQVDVADGTGTFTSEQHAFLPFEWPVFDMAQFEFGNARPGTCFNSVCVLTNLPKVSMDRTEELMELLSYNLFCMIDDPIQVAIPSARSTGRTKGHAFVEFDDPTIAQRCAVAVDGLTWGKGPSGRIRGNLFRRYQSKFSTAKRRRTPRLDEDEASPPRLLSGIPKSRSVRNTAPASPRLHQQFLPSRDSIRQHLLCDSDDDSSDTGEYVVCRPSGYARFDPSPLLDPSSGSVDIEAQHIPIEHDYTEQLGWNDRMMDVGCTMQQRSQVEDNDEIGEVVDNDGVFEFQGLDEGKLMGQLRFDGSHCNSSICSQTRVSLSSDEELDAPSHRTSTVSAIEHEAHADYIIENSEGIYDSDGGTEKPWRRFCKDLIVCNREMQEQLALARIRIVQLSRNNQKLHLLADRVERDRDGLLYENDLLQTQLCGYEDQKRRYDSMMKELVSLRKYVAEQEQSFVARSPKCEHFATGVNSLDAALSSADSIQAALSHVSSVSLANCEFQELKEWEQKLENTLSQVRCSKEERALELQKKLDRQVEEQNELKLCVICLANEKRILCLPCRHLCLCETCAYRQEVTKCPICRLEIAEVLAVYS</sequence>
<evidence type="ECO:0000256" key="3">
    <source>
        <dbReference type="SAM" id="MobiDB-lite"/>
    </source>
</evidence>
<evidence type="ECO:0000256" key="2">
    <source>
        <dbReference type="SAM" id="Coils"/>
    </source>
</evidence>
<evidence type="ECO:0000313" key="5">
    <source>
        <dbReference type="EMBL" id="CAK7902200.1"/>
    </source>
</evidence>
<dbReference type="CDD" id="cd16649">
    <property type="entry name" value="mRING-HC-C3HC5_CGRF1-like"/>
    <property type="match status" value="1"/>
</dbReference>
<proteinExistence type="predicted"/>
<dbReference type="GO" id="GO:0008270">
    <property type="term" value="F:zinc ion binding"/>
    <property type="evidence" value="ECO:0007669"/>
    <property type="project" value="UniProtKB-KW"/>
</dbReference>
<comment type="caution">
    <text evidence="5">The sequence shown here is derived from an EMBL/GenBank/DDBJ whole genome shotgun (WGS) entry which is preliminary data.</text>
</comment>
<dbReference type="SUPFAM" id="SSF54928">
    <property type="entry name" value="RNA-binding domain, RBD"/>
    <property type="match status" value="1"/>
</dbReference>